<comment type="cofactor">
    <cofactor evidence="1">
        <name>Fe cation</name>
        <dbReference type="ChEBI" id="CHEBI:24875"/>
    </cofactor>
</comment>
<dbReference type="PANTHER" id="PTHR20883:SF48">
    <property type="entry name" value="ECTOINE DIOXYGENASE"/>
    <property type="match status" value="1"/>
</dbReference>
<dbReference type="GO" id="GO:0016491">
    <property type="term" value="F:oxidoreductase activity"/>
    <property type="evidence" value="ECO:0007669"/>
    <property type="project" value="UniProtKB-ARBA"/>
</dbReference>
<evidence type="ECO:0000313" key="3">
    <source>
        <dbReference type="Proteomes" id="UP001174909"/>
    </source>
</evidence>
<evidence type="ECO:0000313" key="2">
    <source>
        <dbReference type="EMBL" id="CAI8048294.1"/>
    </source>
</evidence>
<dbReference type="GO" id="GO:0046872">
    <property type="term" value="F:metal ion binding"/>
    <property type="evidence" value="ECO:0007669"/>
    <property type="project" value="UniProtKB-ARBA"/>
</dbReference>
<dbReference type="SUPFAM" id="SSF51197">
    <property type="entry name" value="Clavaminate synthase-like"/>
    <property type="match status" value="1"/>
</dbReference>
<dbReference type="Gene3D" id="2.60.120.620">
    <property type="entry name" value="q2cbj1_9rhob like domain"/>
    <property type="match status" value="1"/>
</dbReference>
<dbReference type="Pfam" id="PF05721">
    <property type="entry name" value="PhyH"/>
    <property type="match status" value="1"/>
</dbReference>
<dbReference type="InterPro" id="IPR008775">
    <property type="entry name" value="Phytyl_CoA_dOase-like"/>
</dbReference>
<dbReference type="EMBL" id="CASHTH010003719">
    <property type="protein sequence ID" value="CAI8048294.1"/>
    <property type="molecule type" value="Genomic_DNA"/>
</dbReference>
<accession>A0AA35X8L8</accession>
<gene>
    <name evidence="2" type="ORF">GBAR_LOCUS26654</name>
</gene>
<protein>
    <submittedName>
        <fullName evidence="2">Uncharacterized protein Mb1539</fullName>
    </submittedName>
</protein>
<organism evidence="2 3">
    <name type="scientific">Geodia barretti</name>
    <name type="common">Barrett's horny sponge</name>
    <dbReference type="NCBI Taxonomy" id="519541"/>
    <lineage>
        <taxon>Eukaryota</taxon>
        <taxon>Metazoa</taxon>
        <taxon>Porifera</taxon>
        <taxon>Demospongiae</taxon>
        <taxon>Heteroscleromorpha</taxon>
        <taxon>Tetractinellida</taxon>
        <taxon>Astrophorina</taxon>
        <taxon>Geodiidae</taxon>
        <taxon>Geodia</taxon>
    </lineage>
</organism>
<keyword evidence="3" id="KW-1185">Reference proteome</keyword>
<dbReference type="AlphaFoldDB" id="A0AA35X8L8"/>
<sequence>MMNPLCLEHCLTETEKQQFEDNGFLAVEDAIPQEMVDKLIAAVDRVGAEHLGKDELPPDAQFNLLDFVGRDENFIELLDWHTTFPKVWGILGWNIKLYHSHLIVLPPLPPEERDKSKRLGWHQDSGRLNFEMEGDPRPRVSLKVAFFLTDTSVPGRGNFSVVPGSHKSNTLEMPDDATTDPENATSVFAKPGTAVFFDRRLWHSAGRNTSDITRKVLFYGYSYRWLQPRDDMTVEHYMECSDPIRQQIMGKSTGGHGFTSPGEKDVPLRAWIQENLGTEAIAR</sequence>
<dbReference type="PANTHER" id="PTHR20883">
    <property type="entry name" value="PHYTANOYL-COA DIOXYGENASE DOMAIN CONTAINING 1"/>
    <property type="match status" value="1"/>
</dbReference>
<comment type="caution">
    <text evidence="2">The sequence shown here is derived from an EMBL/GenBank/DDBJ whole genome shotgun (WGS) entry which is preliminary data.</text>
</comment>
<dbReference type="Proteomes" id="UP001174909">
    <property type="component" value="Unassembled WGS sequence"/>
</dbReference>
<name>A0AA35X8L8_GEOBA</name>
<proteinExistence type="predicted"/>
<evidence type="ECO:0000256" key="1">
    <source>
        <dbReference type="ARBA" id="ARBA00001962"/>
    </source>
</evidence>
<reference evidence="2" key="1">
    <citation type="submission" date="2023-03" db="EMBL/GenBank/DDBJ databases">
        <authorList>
            <person name="Steffen K."/>
            <person name="Cardenas P."/>
        </authorList>
    </citation>
    <scope>NUCLEOTIDE SEQUENCE</scope>
</reference>